<sequence>MMQALTAAHGHLERELLADVKMTVLNIDEDTDLICNPEGGKECKGGCTKRFVVKHLKALGYNSAVCKSRWPSSGRVPGGEYEYIDVVFDGEESEDDEESSTDRYILDLDFQAQFEIARPTQQYEAALKSLPTIFVGTSLKLKQVLEIMSNAAKISLKQNAMHLPPWRTLDYMNAKWFSNFERKSSNDLLVSVPFKGPCSSGGGGGSRHRLRWRDNNNHHRFAVVPLEAKLCGEQLRRTKASLLAEVKGAALSNLLPRSSSSSSSRRRSSSQANLMLKEKHFVIEASSIRTKIF</sequence>
<protein>
    <submittedName>
        <fullName evidence="1">Uncharacterized protein</fullName>
    </submittedName>
</protein>
<gene>
    <name evidence="1" type="ORF">CSSPTR1EN2_LOCUS16218</name>
</gene>
<evidence type="ECO:0000313" key="1">
    <source>
        <dbReference type="EMBL" id="CAK9222599.1"/>
    </source>
</evidence>
<dbReference type="Proteomes" id="UP001497512">
    <property type="component" value="Chromosome 4"/>
</dbReference>
<dbReference type="PANTHER" id="PTHR31579:SF39">
    <property type="entry name" value="OS01G0973600 PROTEIN"/>
    <property type="match status" value="1"/>
</dbReference>
<dbReference type="Pfam" id="PF04720">
    <property type="entry name" value="PDDEXK_6"/>
    <property type="match status" value="1"/>
</dbReference>
<reference evidence="1" key="1">
    <citation type="submission" date="2024-02" db="EMBL/GenBank/DDBJ databases">
        <authorList>
            <consortium name="ELIXIR-Norway"/>
            <consortium name="Elixir Norway"/>
        </authorList>
    </citation>
    <scope>NUCLEOTIDE SEQUENCE</scope>
</reference>
<evidence type="ECO:0000313" key="2">
    <source>
        <dbReference type="Proteomes" id="UP001497512"/>
    </source>
</evidence>
<name>A0ABP0UIM4_9BRYO</name>
<dbReference type="InterPro" id="IPR006502">
    <property type="entry name" value="PDDEXK-like"/>
</dbReference>
<organism evidence="1 2">
    <name type="scientific">Sphagnum troendelagicum</name>
    <dbReference type="NCBI Taxonomy" id="128251"/>
    <lineage>
        <taxon>Eukaryota</taxon>
        <taxon>Viridiplantae</taxon>
        <taxon>Streptophyta</taxon>
        <taxon>Embryophyta</taxon>
        <taxon>Bryophyta</taxon>
        <taxon>Sphagnophytina</taxon>
        <taxon>Sphagnopsida</taxon>
        <taxon>Sphagnales</taxon>
        <taxon>Sphagnaceae</taxon>
        <taxon>Sphagnum</taxon>
    </lineage>
</organism>
<proteinExistence type="predicted"/>
<dbReference type="NCBIfam" id="TIGR01615">
    <property type="entry name" value="A_thal_3542"/>
    <property type="match status" value="1"/>
</dbReference>
<keyword evidence="2" id="KW-1185">Reference proteome</keyword>
<dbReference type="PANTHER" id="PTHR31579">
    <property type="entry name" value="OS03G0796600 PROTEIN"/>
    <property type="match status" value="1"/>
</dbReference>
<accession>A0ABP0UIM4</accession>
<dbReference type="EMBL" id="OZ019896">
    <property type="protein sequence ID" value="CAK9222599.1"/>
    <property type="molecule type" value="Genomic_DNA"/>
</dbReference>